<proteinExistence type="predicted"/>
<keyword evidence="2" id="KW-1185">Reference proteome</keyword>
<dbReference type="RefSeq" id="WP_236453147.1">
    <property type="nucleotide sequence ID" value="NZ_CBCSGE010000026.1"/>
</dbReference>
<dbReference type="EMBL" id="JBHMEY010000054">
    <property type="protein sequence ID" value="MFB9097476.1"/>
    <property type="molecule type" value="Genomic_DNA"/>
</dbReference>
<comment type="caution">
    <text evidence="1">The sequence shown here is derived from an EMBL/GenBank/DDBJ whole genome shotgun (WGS) entry which is preliminary data.</text>
</comment>
<organism evidence="1 2">
    <name type="scientific">Flavobacterium jumunjinense</name>
    <dbReference type="NCBI Taxonomy" id="998845"/>
    <lineage>
        <taxon>Bacteria</taxon>
        <taxon>Pseudomonadati</taxon>
        <taxon>Bacteroidota</taxon>
        <taxon>Flavobacteriia</taxon>
        <taxon>Flavobacteriales</taxon>
        <taxon>Flavobacteriaceae</taxon>
        <taxon>Flavobacterium</taxon>
    </lineage>
</organism>
<protein>
    <submittedName>
        <fullName evidence="1">Uncharacterized protein</fullName>
    </submittedName>
</protein>
<gene>
    <name evidence="1" type="ORF">ACFFVF_13190</name>
</gene>
<evidence type="ECO:0000313" key="2">
    <source>
        <dbReference type="Proteomes" id="UP001589607"/>
    </source>
</evidence>
<evidence type="ECO:0000313" key="1">
    <source>
        <dbReference type="EMBL" id="MFB9097476.1"/>
    </source>
</evidence>
<dbReference type="Proteomes" id="UP001589607">
    <property type="component" value="Unassembled WGS sequence"/>
</dbReference>
<name>A0ABV5GQ95_9FLAO</name>
<accession>A0ABV5GQ95</accession>
<reference evidence="1 2" key="1">
    <citation type="submission" date="2024-09" db="EMBL/GenBank/DDBJ databases">
        <authorList>
            <person name="Sun Q."/>
            <person name="Mori K."/>
        </authorList>
    </citation>
    <scope>NUCLEOTIDE SEQUENCE [LARGE SCALE GENOMIC DNA]</scope>
    <source>
        <strain evidence="1 2">CECT 7955</strain>
    </source>
</reference>
<sequence length="117" mass="14056">MKTVEELKLIIVREQKFIEEQRELKVTKGIKPASRKIALCNCVLAYLDSNPKEEWLKEQKFLLQCRIKNALSNYEYWVQYCTKESIPKKQKILFNKENGITRMRQQIRFINFILNSN</sequence>